<keyword evidence="2" id="KW-0808">Transferase</keyword>
<dbReference type="InterPro" id="IPR052700">
    <property type="entry name" value="Carb_kinase_PfkB-like"/>
</dbReference>
<dbReference type="InterPro" id="IPR029056">
    <property type="entry name" value="Ribokinase-like"/>
</dbReference>
<dbReference type="Gene3D" id="3.40.1190.20">
    <property type="match status" value="1"/>
</dbReference>
<accession>A0A1M5A2Q8</accession>
<dbReference type="OrthoDB" id="9813569at2"/>
<dbReference type="PANTHER" id="PTHR43320:SF3">
    <property type="entry name" value="CARBOHYDRATE KINASE PFKB DOMAIN-CONTAINING PROTEIN"/>
    <property type="match status" value="1"/>
</dbReference>
<feature type="domain" description="Carbohydrate kinase PfkB" evidence="4">
    <location>
        <begin position="10"/>
        <end position="298"/>
    </location>
</feature>
<dbReference type="GO" id="GO:0016301">
    <property type="term" value="F:kinase activity"/>
    <property type="evidence" value="ECO:0007669"/>
    <property type="project" value="UniProtKB-KW"/>
</dbReference>
<dbReference type="EMBL" id="FQVH01000015">
    <property type="protein sequence ID" value="SHF24216.1"/>
    <property type="molecule type" value="Genomic_DNA"/>
</dbReference>
<gene>
    <name evidence="5" type="ORF">SAMN02746089_01549</name>
</gene>
<keyword evidence="3 5" id="KW-0418">Kinase</keyword>
<evidence type="ECO:0000256" key="1">
    <source>
        <dbReference type="ARBA" id="ARBA00010688"/>
    </source>
</evidence>
<dbReference type="RefSeq" id="WP_073343597.1">
    <property type="nucleotide sequence ID" value="NZ_FQVH01000015.1"/>
</dbReference>
<organism evidence="5 6">
    <name type="scientific">Caldanaerobius fijiensis DSM 17918</name>
    <dbReference type="NCBI Taxonomy" id="1121256"/>
    <lineage>
        <taxon>Bacteria</taxon>
        <taxon>Bacillati</taxon>
        <taxon>Bacillota</taxon>
        <taxon>Clostridia</taxon>
        <taxon>Thermoanaerobacterales</taxon>
        <taxon>Thermoanaerobacteraceae</taxon>
        <taxon>Caldanaerobius</taxon>
    </lineage>
</organism>
<name>A0A1M5A2Q8_9THEO</name>
<sequence>MKKEFDIFTIADLCADVILISRSIEPEFGQKEKFVDDYIVELGGSCSIFASQAAKLGLKTAIIGNVGNDIFGNLIVKKLNDAGVNIRYINRRDDIKTSISAILCKENDRAILTYNGSIDTVTIEDIPWNVLFNCRHLHIGSYYLLKRIQPYMPYIVKQAKEHQLSVSLDVNWDPEEKWTTGLNEVFPYIDIFFPNEEEAKAITGKSDVMEAIEELSTLVPIVVVKQGRKGATAQQDKHRFYCPPLEVKTVDAVGAGDSFDAGFIYGYLSGLPLEECLKIANICGSLNTTMPGGIAGQPDIITLKKYYKLKDIKENIN</sequence>
<dbReference type="Proteomes" id="UP000184088">
    <property type="component" value="Unassembled WGS sequence"/>
</dbReference>
<dbReference type="AlphaFoldDB" id="A0A1M5A2Q8"/>
<dbReference type="STRING" id="1121256.SAMN02746089_01549"/>
<keyword evidence="6" id="KW-1185">Reference proteome</keyword>
<reference evidence="5 6" key="1">
    <citation type="submission" date="2016-11" db="EMBL/GenBank/DDBJ databases">
        <authorList>
            <person name="Jaros S."/>
            <person name="Januszkiewicz K."/>
            <person name="Wedrychowicz H."/>
        </authorList>
    </citation>
    <scope>NUCLEOTIDE SEQUENCE [LARGE SCALE GENOMIC DNA]</scope>
    <source>
        <strain evidence="5 6">DSM 17918</strain>
    </source>
</reference>
<dbReference type="Pfam" id="PF00294">
    <property type="entry name" value="PfkB"/>
    <property type="match status" value="1"/>
</dbReference>
<comment type="similarity">
    <text evidence="1">Belongs to the carbohydrate kinase PfkB family.</text>
</comment>
<dbReference type="SUPFAM" id="SSF53613">
    <property type="entry name" value="Ribokinase-like"/>
    <property type="match status" value="1"/>
</dbReference>
<proteinExistence type="inferred from homology"/>
<dbReference type="CDD" id="cd01166">
    <property type="entry name" value="KdgK"/>
    <property type="match status" value="1"/>
</dbReference>
<dbReference type="InterPro" id="IPR011611">
    <property type="entry name" value="PfkB_dom"/>
</dbReference>
<evidence type="ECO:0000256" key="3">
    <source>
        <dbReference type="ARBA" id="ARBA00022777"/>
    </source>
</evidence>
<evidence type="ECO:0000259" key="4">
    <source>
        <dbReference type="Pfam" id="PF00294"/>
    </source>
</evidence>
<evidence type="ECO:0000313" key="6">
    <source>
        <dbReference type="Proteomes" id="UP000184088"/>
    </source>
</evidence>
<protein>
    <submittedName>
        <fullName evidence="5">Sugar or nucleoside kinase, ribokinase family</fullName>
    </submittedName>
</protein>
<dbReference type="PANTHER" id="PTHR43320">
    <property type="entry name" value="SUGAR KINASE"/>
    <property type="match status" value="1"/>
</dbReference>
<evidence type="ECO:0000313" key="5">
    <source>
        <dbReference type="EMBL" id="SHF24216.1"/>
    </source>
</evidence>
<evidence type="ECO:0000256" key="2">
    <source>
        <dbReference type="ARBA" id="ARBA00022679"/>
    </source>
</evidence>